<feature type="transmembrane region" description="Helical" evidence="2">
    <location>
        <begin position="162"/>
        <end position="183"/>
    </location>
</feature>
<name>A0AAE0H3H5_9CHLO</name>
<sequence length="416" mass="45701">MPGDYEEADESAEEFVNSAYEALDPVDGTPHDEVSEGLVDSDTAQETTVVEPEFLLCPITKILFQDPVFVPGSGFTYERNALLHFWSVKYNPIRDPNTNISLNSREVYTNWDKRREVHSFLDSHPNYIPQGWSSRDVPAPQKTPAGSAGQGTYGIGESWTKVAGVVGLIFISILAGTGSFAGWSELNSGNPHEDPRDRVSRSSTSTSATLTDSEEIDPTPLAPFGSRVLVERGPHSLNITFPPVGLDSAVLAQSAFAVFWTGFTGVWTTTVVVSGAPILMAAFSLPFWAAGADLGKNALRPAVQWTNITFDEFQFHLTSSVFGWKHTNVKGLIRDLRKANVMAMDTLSSHIEQFELQEGLASHYFGHGVKPLEQEYIVGVINQYINDHRHELSGAKLRDVTASSTVSQPDRIRSRL</sequence>
<proteinExistence type="predicted"/>
<dbReference type="Proteomes" id="UP001190700">
    <property type="component" value="Unassembled WGS sequence"/>
</dbReference>
<evidence type="ECO:0000256" key="2">
    <source>
        <dbReference type="SAM" id="Phobius"/>
    </source>
</evidence>
<dbReference type="GO" id="GO:0004842">
    <property type="term" value="F:ubiquitin-protein transferase activity"/>
    <property type="evidence" value="ECO:0007669"/>
    <property type="project" value="InterPro"/>
</dbReference>
<accession>A0AAE0H3H5</accession>
<reference evidence="4 5" key="1">
    <citation type="journal article" date="2015" name="Genome Biol. Evol.">
        <title>Comparative Genomics of a Bacterivorous Green Alga Reveals Evolutionary Causalities and Consequences of Phago-Mixotrophic Mode of Nutrition.</title>
        <authorList>
            <person name="Burns J.A."/>
            <person name="Paasch A."/>
            <person name="Narechania A."/>
            <person name="Kim E."/>
        </authorList>
    </citation>
    <scope>NUCLEOTIDE SEQUENCE [LARGE SCALE GENOMIC DNA]</scope>
    <source>
        <strain evidence="4 5">PLY_AMNH</strain>
    </source>
</reference>
<evidence type="ECO:0000313" key="4">
    <source>
        <dbReference type="EMBL" id="KAK3289315.1"/>
    </source>
</evidence>
<feature type="compositionally biased region" description="Basic and acidic residues" evidence="1">
    <location>
        <begin position="191"/>
        <end position="200"/>
    </location>
</feature>
<evidence type="ECO:0000313" key="5">
    <source>
        <dbReference type="Proteomes" id="UP001190700"/>
    </source>
</evidence>
<dbReference type="SUPFAM" id="SSF57850">
    <property type="entry name" value="RING/U-box"/>
    <property type="match status" value="1"/>
</dbReference>
<keyword evidence="5" id="KW-1185">Reference proteome</keyword>
<dbReference type="InterPro" id="IPR013083">
    <property type="entry name" value="Znf_RING/FYVE/PHD"/>
</dbReference>
<evidence type="ECO:0000256" key="1">
    <source>
        <dbReference type="SAM" id="MobiDB-lite"/>
    </source>
</evidence>
<comment type="caution">
    <text evidence="4">The sequence shown here is derived from an EMBL/GenBank/DDBJ whole genome shotgun (WGS) entry which is preliminary data.</text>
</comment>
<dbReference type="InterPro" id="IPR003613">
    <property type="entry name" value="Ubox_domain"/>
</dbReference>
<feature type="compositionally biased region" description="Low complexity" evidence="1">
    <location>
        <begin position="201"/>
        <end position="211"/>
    </location>
</feature>
<dbReference type="EMBL" id="LGRX02000168">
    <property type="protein sequence ID" value="KAK3289315.1"/>
    <property type="molecule type" value="Genomic_DNA"/>
</dbReference>
<gene>
    <name evidence="4" type="ORF">CYMTET_3249</name>
</gene>
<dbReference type="AlphaFoldDB" id="A0AAE0H3H5"/>
<keyword evidence="2" id="KW-0472">Membrane</keyword>
<evidence type="ECO:0000259" key="3">
    <source>
        <dbReference type="Pfam" id="PF04564"/>
    </source>
</evidence>
<keyword evidence="2" id="KW-1133">Transmembrane helix</keyword>
<dbReference type="Gene3D" id="3.30.40.10">
    <property type="entry name" value="Zinc/RING finger domain, C3HC4 (zinc finger)"/>
    <property type="match status" value="1"/>
</dbReference>
<feature type="region of interest" description="Disordered" evidence="1">
    <location>
        <begin position="186"/>
        <end position="217"/>
    </location>
</feature>
<protein>
    <recommendedName>
        <fullName evidence="3">U-box domain-containing protein</fullName>
    </recommendedName>
</protein>
<keyword evidence="2" id="KW-0812">Transmembrane</keyword>
<feature type="transmembrane region" description="Helical" evidence="2">
    <location>
        <begin position="266"/>
        <end position="290"/>
    </location>
</feature>
<dbReference type="GO" id="GO:0016567">
    <property type="term" value="P:protein ubiquitination"/>
    <property type="evidence" value="ECO:0007669"/>
    <property type="project" value="InterPro"/>
</dbReference>
<feature type="domain" description="U-box" evidence="3">
    <location>
        <begin position="52"/>
        <end position="124"/>
    </location>
</feature>
<feature type="region of interest" description="Disordered" evidence="1">
    <location>
        <begin position="131"/>
        <end position="153"/>
    </location>
</feature>
<dbReference type="Pfam" id="PF04564">
    <property type="entry name" value="U-box"/>
    <property type="match status" value="1"/>
</dbReference>
<organism evidence="4 5">
    <name type="scientific">Cymbomonas tetramitiformis</name>
    <dbReference type="NCBI Taxonomy" id="36881"/>
    <lineage>
        <taxon>Eukaryota</taxon>
        <taxon>Viridiplantae</taxon>
        <taxon>Chlorophyta</taxon>
        <taxon>Pyramimonadophyceae</taxon>
        <taxon>Pyramimonadales</taxon>
        <taxon>Pyramimonadaceae</taxon>
        <taxon>Cymbomonas</taxon>
    </lineage>
</organism>